<name>A0A9P0L5D0_ACAOB</name>
<keyword evidence="2" id="KW-1185">Reference proteome</keyword>
<evidence type="ECO:0000313" key="1">
    <source>
        <dbReference type="EMBL" id="CAH1991132.1"/>
    </source>
</evidence>
<evidence type="ECO:0000313" key="2">
    <source>
        <dbReference type="Proteomes" id="UP001152888"/>
    </source>
</evidence>
<reference evidence="1" key="1">
    <citation type="submission" date="2022-03" db="EMBL/GenBank/DDBJ databases">
        <authorList>
            <person name="Sayadi A."/>
        </authorList>
    </citation>
    <scope>NUCLEOTIDE SEQUENCE</scope>
</reference>
<sequence>MLVKLAKRTTHLFLADKQQTLDRFYIGRMYLLENYDYWGFLLDSIVTNVERYETFKKQS</sequence>
<comment type="caution">
    <text evidence="1">The sequence shown here is derived from an EMBL/GenBank/DDBJ whole genome shotgun (WGS) entry which is preliminary data.</text>
</comment>
<gene>
    <name evidence="1" type="ORF">ACAOBT_LOCUS20091</name>
</gene>
<accession>A0A9P0L5D0</accession>
<protein>
    <submittedName>
        <fullName evidence="1">Uncharacterized protein</fullName>
    </submittedName>
</protein>
<dbReference type="Proteomes" id="UP001152888">
    <property type="component" value="Unassembled WGS sequence"/>
</dbReference>
<dbReference type="AlphaFoldDB" id="A0A9P0L5D0"/>
<dbReference type="EMBL" id="CAKOFQ010007106">
    <property type="protein sequence ID" value="CAH1991132.1"/>
    <property type="molecule type" value="Genomic_DNA"/>
</dbReference>
<proteinExistence type="predicted"/>
<organism evidence="1 2">
    <name type="scientific">Acanthoscelides obtectus</name>
    <name type="common">Bean weevil</name>
    <name type="synonym">Bruchus obtectus</name>
    <dbReference type="NCBI Taxonomy" id="200917"/>
    <lineage>
        <taxon>Eukaryota</taxon>
        <taxon>Metazoa</taxon>
        <taxon>Ecdysozoa</taxon>
        <taxon>Arthropoda</taxon>
        <taxon>Hexapoda</taxon>
        <taxon>Insecta</taxon>
        <taxon>Pterygota</taxon>
        <taxon>Neoptera</taxon>
        <taxon>Endopterygota</taxon>
        <taxon>Coleoptera</taxon>
        <taxon>Polyphaga</taxon>
        <taxon>Cucujiformia</taxon>
        <taxon>Chrysomeloidea</taxon>
        <taxon>Chrysomelidae</taxon>
        <taxon>Bruchinae</taxon>
        <taxon>Bruchini</taxon>
        <taxon>Acanthoscelides</taxon>
    </lineage>
</organism>